<dbReference type="EMBL" id="BAAFHN010000026">
    <property type="protein sequence ID" value="GAB0173191.1"/>
    <property type="molecule type" value="Genomic_DNA"/>
</dbReference>
<dbReference type="PANTHER" id="PTHR30050:SF2">
    <property type="entry name" value="CHROMOSOMAL REPLICATION INITIATOR PROTEIN DNAA"/>
    <property type="match status" value="1"/>
</dbReference>
<keyword evidence="19" id="KW-1185">Reference proteome</keyword>
<dbReference type="Gene3D" id="3.40.50.300">
    <property type="entry name" value="P-loop containing nucleotide triphosphate hydrolases"/>
    <property type="match status" value="1"/>
</dbReference>
<dbReference type="AlphaFoldDB" id="A0A4U8SFD1"/>
<evidence type="ECO:0000259" key="13">
    <source>
        <dbReference type="SMART" id="SM00760"/>
    </source>
</evidence>
<feature type="binding site" evidence="8">
    <location>
        <position position="149"/>
    </location>
    <ligand>
        <name>ATP</name>
        <dbReference type="ChEBI" id="CHEBI:30616"/>
    </ligand>
</feature>
<comment type="subcellular location">
    <subcellularLocation>
        <location evidence="8">Cytoplasm</location>
    </subcellularLocation>
</comment>
<protein>
    <recommendedName>
        <fullName evidence="8 9">Chromosomal replication initiator protein DnaA</fullName>
    </recommendedName>
</protein>
<dbReference type="GO" id="GO:0005737">
    <property type="term" value="C:cytoplasm"/>
    <property type="evidence" value="ECO:0007669"/>
    <property type="project" value="UniProtKB-SubCell"/>
</dbReference>
<dbReference type="InterPro" id="IPR027417">
    <property type="entry name" value="P-loop_NTPase"/>
</dbReference>
<evidence type="ECO:0000256" key="9">
    <source>
        <dbReference type="NCBIfam" id="TIGR00362"/>
    </source>
</evidence>
<dbReference type="Gene3D" id="1.10.1750.10">
    <property type="match status" value="1"/>
</dbReference>
<dbReference type="PRINTS" id="PR00051">
    <property type="entry name" value="DNAA"/>
</dbReference>
<dbReference type="SMART" id="SM00382">
    <property type="entry name" value="AAA"/>
    <property type="match status" value="1"/>
</dbReference>
<evidence type="ECO:0000256" key="2">
    <source>
        <dbReference type="ARBA" id="ARBA00022490"/>
    </source>
</evidence>
<dbReference type="Proteomes" id="UP000029861">
    <property type="component" value="Unassembled WGS sequence"/>
</dbReference>
<keyword evidence="5 8" id="KW-0067">ATP-binding</keyword>
<comment type="domain">
    <text evidence="8">Domain I is involved in oligomerization and binding regulators, domain II is flexibile and of varying length in different bacteria, domain III forms the AAA+ region, while domain IV binds dsDNA.</text>
</comment>
<gene>
    <name evidence="8 15" type="primary">dnaA</name>
    <name evidence="16" type="ORF">LS80_002875</name>
    <name evidence="15" type="ORF">LS81_000785</name>
    <name evidence="14" type="ORF">NHP164001_12070</name>
</gene>
<organism evidence="15 18">
    <name type="scientific">Helicobacter trogontum</name>
    <dbReference type="NCBI Taxonomy" id="50960"/>
    <lineage>
        <taxon>Bacteria</taxon>
        <taxon>Pseudomonadati</taxon>
        <taxon>Campylobacterota</taxon>
        <taxon>Epsilonproteobacteria</taxon>
        <taxon>Campylobacterales</taxon>
        <taxon>Helicobacteraceae</taxon>
        <taxon>Helicobacter</taxon>
    </lineage>
</organism>
<name>A0A4U8SFD1_9HELI</name>
<dbReference type="InterPro" id="IPR010921">
    <property type="entry name" value="Trp_repressor/repl_initiator"/>
</dbReference>
<feature type="domain" description="AAA+ ATPase" evidence="12">
    <location>
        <begin position="135"/>
        <end position="267"/>
    </location>
</feature>
<keyword evidence="2 8" id="KW-0963">Cytoplasm</keyword>
<feature type="region of interest" description="Domain IV, binds dsDNA" evidence="8">
    <location>
        <begin position="319"/>
        <end position="441"/>
    </location>
</feature>
<comment type="subunit">
    <text evidence="8">Oligomerizes as a right-handed, spiral filament on DNA at oriC.</text>
</comment>
<feature type="region of interest" description="Domain I, interacts with DnaA modulators" evidence="8">
    <location>
        <begin position="1"/>
        <end position="91"/>
    </location>
</feature>
<evidence type="ECO:0000313" key="19">
    <source>
        <dbReference type="Proteomes" id="UP001562457"/>
    </source>
</evidence>
<dbReference type="OrthoDB" id="9807019at2"/>
<evidence type="ECO:0000256" key="5">
    <source>
        <dbReference type="ARBA" id="ARBA00022840"/>
    </source>
</evidence>
<evidence type="ECO:0000256" key="7">
    <source>
        <dbReference type="ARBA" id="ARBA00023125"/>
    </source>
</evidence>
<dbReference type="NCBIfam" id="TIGR00362">
    <property type="entry name" value="DnaA"/>
    <property type="match status" value="1"/>
</dbReference>
<dbReference type="GO" id="GO:0006270">
    <property type="term" value="P:DNA replication initiation"/>
    <property type="evidence" value="ECO:0007669"/>
    <property type="project" value="UniProtKB-UniRule"/>
</dbReference>
<dbReference type="Pfam" id="PF00308">
    <property type="entry name" value="Bac_DnaA"/>
    <property type="match status" value="1"/>
</dbReference>
<dbReference type="InterPro" id="IPR003593">
    <property type="entry name" value="AAA+_ATPase"/>
</dbReference>
<dbReference type="GO" id="GO:0006275">
    <property type="term" value="P:regulation of DNA replication"/>
    <property type="evidence" value="ECO:0007669"/>
    <property type="project" value="UniProtKB-UniRule"/>
</dbReference>
<dbReference type="SUPFAM" id="SSF48295">
    <property type="entry name" value="TrpR-like"/>
    <property type="match status" value="1"/>
</dbReference>
<evidence type="ECO:0000256" key="8">
    <source>
        <dbReference type="HAMAP-Rule" id="MF_00377"/>
    </source>
</evidence>
<dbReference type="InterPro" id="IPR013317">
    <property type="entry name" value="DnaA_dom"/>
</dbReference>
<evidence type="ECO:0000256" key="11">
    <source>
        <dbReference type="RuleBase" id="RU004227"/>
    </source>
</evidence>
<accession>A0A4U8SFD1</accession>
<comment type="similarity">
    <text evidence="1 8 11">Belongs to the DnaA family.</text>
</comment>
<keyword evidence="4 8" id="KW-0547">Nucleotide-binding</keyword>
<evidence type="ECO:0000313" key="17">
    <source>
        <dbReference type="Proteomes" id="UP000029861"/>
    </source>
</evidence>
<dbReference type="CDD" id="cd00009">
    <property type="entry name" value="AAA"/>
    <property type="match status" value="1"/>
</dbReference>
<feature type="binding site" evidence="8">
    <location>
        <position position="150"/>
    </location>
    <ligand>
        <name>ATP</name>
        <dbReference type="ChEBI" id="CHEBI:30616"/>
    </ligand>
</feature>
<keyword evidence="6 8" id="KW-0446">Lipid-binding</keyword>
<sequence length="441" mass="51257">MNDMNALLEQLQYEIPQKEYQQYISQISFDSINSTPNHLIFTTPNIFIANWAKNKYTDLILKILKVKAEEKIKIDFIANNKQNKINTENNKSKKYIISNNQTFRNEYASFKNFIVGECNRFAFETAKEISKNQAKWNPLLIYGNTGLGKTHLLNAICNAVYERLPNANIIYITAENMFNEYRLRVQNNTMQHFRERFRTCDYLLIDDVQFLSNTEKFQEEFFNTFNIIVQNGGQIVMTSDKAPKFIDKLEKRLKSRFAGGMMTKIESPELEMKINIIKQKCALNNITLDQTIINFIATQLHDNIREIEGTIIDIYGNMSIMNIPITLDIVQNILKDREIEAKTTNFDDVVNLIAKEYNIKPSEIKNKTRGKKIIAKARKIVTYIAREAINTTFPYIATELNLKDHSAVSKQIKSIKQEMEKDNALKIEVQNLLSKLKQNVQ</sequence>
<dbReference type="GO" id="GO:0008289">
    <property type="term" value="F:lipid binding"/>
    <property type="evidence" value="ECO:0007669"/>
    <property type="project" value="UniProtKB-KW"/>
</dbReference>
<reference evidence="16" key="2">
    <citation type="submission" date="2018-04" db="EMBL/GenBank/DDBJ databases">
        <authorList>
            <person name="Sheh A."/>
            <person name="Shen Z."/>
            <person name="Mannion A.J."/>
            <person name="Fox J.G."/>
        </authorList>
    </citation>
    <scope>NUCLEOTIDE SEQUENCE</scope>
    <source>
        <strain evidence="16">ATCC 49310</strain>
    </source>
</reference>
<dbReference type="Gene3D" id="3.30.300.180">
    <property type="match status" value="1"/>
</dbReference>
<evidence type="ECO:0000259" key="12">
    <source>
        <dbReference type="SMART" id="SM00382"/>
    </source>
</evidence>
<comment type="caution">
    <text evidence="15">The sequence shown here is derived from an EMBL/GenBank/DDBJ whole genome shotgun (WGS) entry which is preliminary data.</text>
</comment>
<dbReference type="PANTHER" id="PTHR30050">
    <property type="entry name" value="CHROMOSOMAL REPLICATION INITIATOR PROTEIN DNAA"/>
    <property type="match status" value="1"/>
</dbReference>
<feature type="binding site" evidence="8">
    <location>
        <position position="146"/>
    </location>
    <ligand>
        <name>ATP</name>
        <dbReference type="ChEBI" id="CHEBI:30616"/>
    </ligand>
</feature>
<dbReference type="Proteomes" id="UP001562457">
    <property type="component" value="Unassembled WGS sequence"/>
</dbReference>
<comment type="caution">
    <text evidence="8">Lacks conserved residue(s) required for the propagation of feature annotation.</text>
</comment>
<reference evidence="14 19" key="3">
    <citation type="submission" date="2024-06" db="EMBL/GenBank/DDBJ databases">
        <title>Draft genome sequence of Helicobacter trogontum NHP16-4001.</title>
        <authorList>
            <person name="Rimbara E."/>
            <person name="Suzuki M."/>
        </authorList>
    </citation>
    <scope>NUCLEOTIDE SEQUENCE [LARGE SCALE GENOMIC DNA]</scope>
    <source>
        <strain evidence="14 19">NHP16-4001</strain>
    </source>
</reference>
<evidence type="ECO:0000256" key="10">
    <source>
        <dbReference type="RuleBase" id="RU000577"/>
    </source>
</evidence>
<evidence type="ECO:0000313" key="18">
    <source>
        <dbReference type="Proteomes" id="UP000029878"/>
    </source>
</evidence>
<proteinExistence type="inferred from homology"/>
<dbReference type="InterPro" id="IPR024633">
    <property type="entry name" value="DnaA_N_dom"/>
</dbReference>
<dbReference type="RefSeq" id="WP_052096625.1">
    <property type="nucleotide sequence ID" value="NZ_BAAFHN010000026.1"/>
</dbReference>
<dbReference type="Pfam" id="PF08299">
    <property type="entry name" value="Bac_DnaA_C"/>
    <property type="match status" value="1"/>
</dbReference>
<feature type="binding site" evidence="8">
    <location>
        <position position="148"/>
    </location>
    <ligand>
        <name>ATP</name>
        <dbReference type="ChEBI" id="CHEBI:30616"/>
    </ligand>
</feature>
<dbReference type="SUPFAM" id="SSF52540">
    <property type="entry name" value="P-loop containing nucleoside triphosphate hydrolases"/>
    <property type="match status" value="1"/>
</dbReference>
<dbReference type="InterPro" id="IPR001957">
    <property type="entry name" value="Chromosome_initiator_DnaA"/>
</dbReference>
<evidence type="ECO:0000256" key="6">
    <source>
        <dbReference type="ARBA" id="ARBA00023121"/>
    </source>
</evidence>
<comment type="function">
    <text evidence="8 10">Plays an essential role in the initiation and regulation of chromosomal replication. ATP-DnaA binds to the origin of replication (oriC) to initiate formation of the DNA replication initiation complex once per cell cycle. Binds the DnaA box (a 9 base pair repeat at the origin) and separates the double-stranded (ds)DNA. Forms a right-handed helical filament on oriC DNA; dsDNA binds to the exterior of the filament while single-stranded (ss)DNA is stabiized in the filament's interior. The ATP-DnaA-oriC complex binds and stabilizes one strand of the AT-rich DNA unwinding element (DUE), permitting loading of DNA polymerase. After initiation quickly degrades to an ADP-DnaA complex that is not apt for DNA replication. Binds acidic phospholipids.</text>
</comment>
<dbReference type="Proteomes" id="UP000029878">
    <property type="component" value="Unassembled WGS sequence"/>
</dbReference>
<dbReference type="InterPro" id="IPR038454">
    <property type="entry name" value="DnaA_N_sf"/>
</dbReference>
<feature type="domain" description="Chromosomal replication initiator DnaA C-terminal" evidence="13">
    <location>
        <begin position="345"/>
        <end position="415"/>
    </location>
</feature>
<evidence type="ECO:0000256" key="1">
    <source>
        <dbReference type="ARBA" id="ARBA00006583"/>
    </source>
</evidence>
<reference evidence="17 18" key="1">
    <citation type="journal article" date="2014" name="Genome Announc.">
        <title>Draft genome sequences of eight enterohepatic helicobacter species isolated from both laboratory and wild rodents.</title>
        <authorList>
            <person name="Sheh A."/>
            <person name="Shen Z."/>
            <person name="Fox J.G."/>
        </authorList>
    </citation>
    <scope>NUCLEOTIDE SEQUENCE [LARGE SCALE GENOMIC DNA]</scope>
    <source>
        <strain evidence="16 17">ATCC 49310</strain>
        <strain evidence="15 18">ATCC 700114</strain>
    </source>
</reference>
<dbReference type="GO" id="GO:0003688">
    <property type="term" value="F:DNA replication origin binding"/>
    <property type="evidence" value="ECO:0007669"/>
    <property type="project" value="UniProtKB-UniRule"/>
</dbReference>
<dbReference type="HAMAP" id="MF_00377">
    <property type="entry name" value="DnaA_bact"/>
    <property type="match status" value="1"/>
</dbReference>
<dbReference type="InterPro" id="IPR020591">
    <property type="entry name" value="Chromosome_initiator_DnaA-like"/>
</dbReference>
<evidence type="ECO:0000313" key="14">
    <source>
        <dbReference type="EMBL" id="GAB0173191.1"/>
    </source>
</evidence>
<evidence type="ECO:0000256" key="3">
    <source>
        <dbReference type="ARBA" id="ARBA00022705"/>
    </source>
</evidence>
<dbReference type="EMBL" id="JRPL02000001">
    <property type="protein sequence ID" value="TLD84928.1"/>
    <property type="molecule type" value="Genomic_DNA"/>
</dbReference>
<dbReference type="EMBL" id="JRPK02000006">
    <property type="protein sequence ID" value="TLD98957.1"/>
    <property type="molecule type" value="Genomic_DNA"/>
</dbReference>
<evidence type="ECO:0000313" key="15">
    <source>
        <dbReference type="EMBL" id="TLD84928.1"/>
    </source>
</evidence>
<feature type="region of interest" description="Domain III, AAA+ region" evidence="8">
    <location>
        <begin position="102"/>
        <end position="318"/>
    </location>
</feature>
<dbReference type="InterPro" id="IPR013159">
    <property type="entry name" value="DnaA_C"/>
</dbReference>
<dbReference type="Pfam" id="PF11638">
    <property type="entry name" value="DnaA_N"/>
    <property type="match status" value="1"/>
</dbReference>
<evidence type="ECO:0000256" key="4">
    <source>
        <dbReference type="ARBA" id="ARBA00022741"/>
    </source>
</evidence>
<keyword evidence="7 8" id="KW-0238">DNA-binding</keyword>
<dbReference type="GO" id="GO:0005886">
    <property type="term" value="C:plasma membrane"/>
    <property type="evidence" value="ECO:0007669"/>
    <property type="project" value="TreeGrafter"/>
</dbReference>
<dbReference type="SMART" id="SM00760">
    <property type="entry name" value="Bac_DnaA_C"/>
    <property type="match status" value="1"/>
</dbReference>
<dbReference type="STRING" id="50960.LS81_10520"/>
<evidence type="ECO:0000313" key="16">
    <source>
        <dbReference type="EMBL" id="TLD98957.1"/>
    </source>
</evidence>
<dbReference type="Gene3D" id="1.10.8.60">
    <property type="match status" value="1"/>
</dbReference>
<keyword evidence="3 8" id="KW-0235">DNA replication</keyword>
<dbReference type="GO" id="GO:0005524">
    <property type="term" value="F:ATP binding"/>
    <property type="evidence" value="ECO:0007669"/>
    <property type="project" value="UniProtKB-UniRule"/>
</dbReference>